<evidence type="ECO:0000313" key="2">
    <source>
        <dbReference type="EMBL" id="MCI02977.1"/>
    </source>
</evidence>
<protein>
    <submittedName>
        <fullName evidence="2">Uncharacterized protein</fullName>
    </submittedName>
</protein>
<organism evidence="2 3">
    <name type="scientific">Trifolium medium</name>
    <dbReference type="NCBI Taxonomy" id="97028"/>
    <lineage>
        <taxon>Eukaryota</taxon>
        <taxon>Viridiplantae</taxon>
        <taxon>Streptophyta</taxon>
        <taxon>Embryophyta</taxon>
        <taxon>Tracheophyta</taxon>
        <taxon>Spermatophyta</taxon>
        <taxon>Magnoliopsida</taxon>
        <taxon>eudicotyledons</taxon>
        <taxon>Gunneridae</taxon>
        <taxon>Pentapetalae</taxon>
        <taxon>rosids</taxon>
        <taxon>fabids</taxon>
        <taxon>Fabales</taxon>
        <taxon>Fabaceae</taxon>
        <taxon>Papilionoideae</taxon>
        <taxon>50 kb inversion clade</taxon>
        <taxon>NPAAA clade</taxon>
        <taxon>Hologalegina</taxon>
        <taxon>IRL clade</taxon>
        <taxon>Trifolieae</taxon>
        <taxon>Trifolium</taxon>
    </lineage>
</organism>
<dbReference type="AlphaFoldDB" id="A0A392NT13"/>
<name>A0A392NT13_9FABA</name>
<proteinExistence type="predicted"/>
<evidence type="ECO:0000313" key="3">
    <source>
        <dbReference type="Proteomes" id="UP000265520"/>
    </source>
</evidence>
<dbReference type="EMBL" id="LXQA010050815">
    <property type="protein sequence ID" value="MCI02977.1"/>
    <property type="molecule type" value="Genomic_DNA"/>
</dbReference>
<reference evidence="2 3" key="1">
    <citation type="journal article" date="2018" name="Front. Plant Sci.">
        <title>Red Clover (Trifolium pratense) and Zigzag Clover (T. medium) - A Picture of Genomic Similarities and Differences.</title>
        <authorList>
            <person name="Dluhosova J."/>
            <person name="Istvanek J."/>
            <person name="Nedelnik J."/>
            <person name="Repkova J."/>
        </authorList>
    </citation>
    <scope>NUCLEOTIDE SEQUENCE [LARGE SCALE GENOMIC DNA]</scope>
    <source>
        <strain evidence="3">cv. 10/8</strain>
        <tissue evidence="2">Leaf</tissue>
    </source>
</reference>
<comment type="caution">
    <text evidence="2">The sequence shown here is derived from an EMBL/GenBank/DDBJ whole genome shotgun (WGS) entry which is preliminary data.</text>
</comment>
<feature type="compositionally biased region" description="Low complexity" evidence="1">
    <location>
        <begin position="13"/>
        <end position="30"/>
    </location>
</feature>
<keyword evidence="3" id="KW-1185">Reference proteome</keyword>
<accession>A0A392NT13</accession>
<evidence type="ECO:0000256" key="1">
    <source>
        <dbReference type="SAM" id="MobiDB-lite"/>
    </source>
</evidence>
<feature type="non-terminal residue" evidence="2">
    <location>
        <position position="30"/>
    </location>
</feature>
<sequence length="30" mass="3523">MELQRPLPRRKPMAMPRNPMAMPRNPMTSS</sequence>
<dbReference type="Proteomes" id="UP000265520">
    <property type="component" value="Unassembled WGS sequence"/>
</dbReference>
<feature type="region of interest" description="Disordered" evidence="1">
    <location>
        <begin position="1"/>
        <end position="30"/>
    </location>
</feature>